<name>A0A165U9D9_9APHY</name>
<accession>A0A165U9D9</accession>
<evidence type="ECO:0000313" key="2">
    <source>
        <dbReference type="Proteomes" id="UP000076727"/>
    </source>
</evidence>
<organism evidence="1 2">
    <name type="scientific">Daedalea quercina L-15889</name>
    <dbReference type="NCBI Taxonomy" id="1314783"/>
    <lineage>
        <taxon>Eukaryota</taxon>
        <taxon>Fungi</taxon>
        <taxon>Dikarya</taxon>
        <taxon>Basidiomycota</taxon>
        <taxon>Agaricomycotina</taxon>
        <taxon>Agaricomycetes</taxon>
        <taxon>Polyporales</taxon>
        <taxon>Fomitopsis</taxon>
    </lineage>
</organism>
<dbReference type="OrthoDB" id="2745177at2759"/>
<gene>
    <name evidence="1" type="ORF">DAEQUDRAFT_200437</name>
</gene>
<dbReference type="AlphaFoldDB" id="A0A165U9D9"/>
<dbReference type="Proteomes" id="UP000076727">
    <property type="component" value="Unassembled WGS sequence"/>
</dbReference>
<evidence type="ECO:0000313" key="1">
    <source>
        <dbReference type="EMBL" id="KZT74588.1"/>
    </source>
</evidence>
<sequence>MRWRCSLASKYCACKRRSSMPLSVLHGLKKEVQSRRDEREEPQEERLQDIMSRLRALGWGPELDCPGSRCSWVLREHKQVRVARKMTDRVWQNMCDDMVRLMEQTRKDRVASEYQRKVSRRWNVLKAAVRTLLQRPDARACSLELGDIALMPEVREIMCVPEDIAVDETSFVAVHDQLGDMVERWQRGVCDELRALVVQARGADA</sequence>
<reference evidence="1 2" key="1">
    <citation type="journal article" date="2016" name="Mol. Biol. Evol.">
        <title>Comparative Genomics of Early-Diverging Mushroom-Forming Fungi Provides Insights into the Origins of Lignocellulose Decay Capabilities.</title>
        <authorList>
            <person name="Nagy L.G."/>
            <person name="Riley R."/>
            <person name="Tritt A."/>
            <person name="Adam C."/>
            <person name="Daum C."/>
            <person name="Floudas D."/>
            <person name="Sun H."/>
            <person name="Yadav J.S."/>
            <person name="Pangilinan J."/>
            <person name="Larsson K.H."/>
            <person name="Matsuura K."/>
            <person name="Barry K."/>
            <person name="Labutti K."/>
            <person name="Kuo R."/>
            <person name="Ohm R.A."/>
            <person name="Bhattacharya S.S."/>
            <person name="Shirouzu T."/>
            <person name="Yoshinaga Y."/>
            <person name="Martin F.M."/>
            <person name="Grigoriev I.V."/>
            <person name="Hibbett D.S."/>
        </authorList>
    </citation>
    <scope>NUCLEOTIDE SEQUENCE [LARGE SCALE GENOMIC DNA]</scope>
    <source>
        <strain evidence="1 2">L-15889</strain>
    </source>
</reference>
<dbReference type="EMBL" id="KV429033">
    <property type="protein sequence ID" value="KZT74588.1"/>
    <property type="molecule type" value="Genomic_DNA"/>
</dbReference>
<keyword evidence="2" id="KW-1185">Reference proteome</keyword>
<protein>
    <submittedName>
        <fullName evidence="1">Uncharacterized protein</fullName>
    </submittedName>
</protein>
<proteinExistence type="predicted"/>